<comment type="caution">
    <text evidence="2">The sequence shown here is derived from an EMBL/GenBank/DDBJ whole genome shotgun (WGS) entry which is preliminary data.</text>
</comment>
<protein>
    <submittedName>
        <fullName evidence="2">Uncharacterized protein</fullName>
    </submittedName>
</protein>
<dbReference type="Proteomes" id="UP000646426">
    <property type="component" value="Unassembled WGS sequence"/>
</dbReference>
<gene>
    <name evidence="2" type="ORF">GCM10007067_10350</name>
</gene>
<organism evidence="2 3">
    <name type="scientific">Cognatilysobacter bugurensis</name>
    <dbReference type="NCBI Taxonomy" id="543356"/>
    <lineage>
        <taxon>Bacteria</taxon>
        <taxon>Pseudomonadati</taxon>
        <taxon>Pseudomonadota</taxon>
        <taxon>Gammaproteobacteria</taxon>
        <taxon>Lysobacterales</taxon>
        <taxon>Lysobacteraceae</taxon>
        <taxon>Cognatilysobacter</taxon>
    </lineage>
</organism>
<accession>A0A918SX52</accession>
<dbReference type="EMBL" id="BMYD01000001">
    <property type="protein sequence ID" value="GHA75170.1"/>
    <property type="molecule type" value="Genomic_DNA"/>
</dbReference>
<sequence length="126" mass="12834">MQLPCPACGCTDATYASVHRVRAALLDGDVDRAIECGLLGAAPCPQCTAACSAALVAARDSRLAALAARERYRARTERLARRERERAAARAPAPMAPAARAVAPTLPPAAAAALARAKARASGAGS</sequence>
<feature type="region of interest" description="Disordered" evidence="1">
    <location>
        <begin position="75"/>
        <end position="99"/>
    </location>
</feature>
<feature type="compositionally biased region" description="Low complexity" evidence="1">
    <location>
        <begin position="89"/>
        <end position="99"/>
    </location>
</feature>
<reference evidence="2" key="2">
    <citation type="submission" date="2020-09" db="EMBL/GenBank/DDBJ databases">
        <authorList>
            <person name="Sun Q."/>
            <person name="Kim S."/>
        </authorList>
    </citation>
    <scope>NUCLEOTIDE SEQUENCE</scope>
    <source>
        <strain evidence="2">KCTC 23077</strain>
    </source>
</reference>
<name>A0A918SX52_9GAMM</name>
<feature type="compositionally biased region" description="Basic and acidic residues" evidence="1">
    <location>
        <begin position="75"/>
        <end position="88"/>
    </location>
</feature>
<evidence type="ECO:0000313" key="2">
    <source>
        <dbReference type="EMBL" id="GHA75170.1"/>
    </source>
</evidence>
<proteinExistence type="predicted"/>
<keyword evidence="3" id="KW-1185">Reference proteome</keyword>
<evidence type="ECO:0000313" key="3">
    <source>
        <dbReference type="Proteomes" id="UP000646426"/>
    </source>
</evidence>
<evidence type="ECO:0000256" key="1">
    <source>
        <dbReference type="SAM" id="MobiDB-lite"/>
    </source>
</evidence>
<dbReference type="AlphaFoldDB" id="A0A918SX52"/>
<reference evidence="2" key="1">
    <citation type="journal article" date="2014" name="Int. J. Syst. Evol. Microbiol.">
        <title>Complete genome sequence of Corynebacterium casei LMG S-19264T (=DSM 44701T), isolated from a smear-ripened cheese.</title>
        <authorList>
            <consortium name="US DOE Joint Genome Institute (JGI-PGF)"/>
            <person name="Walter F."/>
            <person name="Albersmeier A."/>
            <person name="Kalinowski J."/>
            <person name="Ruckert C."/>
        </authorList>
    </citation>
    <scope>NUCLEOTIDE SEQUENCE</scope>
    <source>
        <strain evidence="2">KCTC 23077</strain>
    </source>
</reference>